<evidence type="ECO:0000256" key="1">
    <source>
        <dbReference type="ARBA" id="ARBA00005271"/>
    </source>
</evidence>
<dbReference type="InterPro" id="IPR015425">
    <property type="entry name" value="FH2_Formin"/>
</dbReference>
<dbReference type="Gene3D" id="1.20.58.2220">
    <property type="entry name" value="Formin, FH2 domain"/>
    <property type="match status" value="1"/>
</dbReference>
<evidence type="ECO:0000313" key="5">
    <source>
        <dbReference type="EMBL" id="CAG9785526.1"/>
    </source>
</evidence>
<feature type="domain" description="FH2" evidence="4">
    <location>
        <begin position="805"/>
        <end position="1236"/>
    </location>
</feature>
<feature type="region of interest" description="Disordered" evidence="3">
    <location>
        <begin position="624"/>
        <end position="718"/>
    </location>
</feature>
<evidence type="ECO:0000256" key="2">
    <source>
        <dbReference type="SAM" id="Coils"/>
    </source>
</evidence>
<dbReference type="InterPro" id="IPR001265">
    <property type="entry name" value="Formin_Cappuccino_subfam"/>
</dbReference>
<keyword evidence="2" id="KW-0175">Coiled coil</keyword>
<accession>A0A9N9WAJ6</accession>
<evidence type="ECO:0000256" key="3">
    <source>
        <dbReference type="SAM" id="MobiDB-lite"/>
    </source>
</evidence>
<dbReference type="AlphaFoldDB" id="A0A9N9WAJ6"/>
<name>A0A9N9WAJ6_9NEOP</name>
<dbReference type="SMART" id="SM00498">
    <property type="entry name" value="FH2"/>
    <property type="match status" value="1"/>
</dbReference>
<comment type="similarity">
    <text evidence="1">Belongs to the formin homology family. Cappuccino subfamily.</text>
</comment>
<dbReference type="PRINTS" id="PR00828">
    <property type="entry name" value="FORMIN"/>
</dbReference>
<feature type="compositionally biased region" description="Pro residues" evidence="3">
    <location>
        <begin position="547"/>
        <end position="567"/>
    </location>
</feature>
<dbReference type="GO" id="GO:0045010">
    <property type="term" value="P:actin nucleation"/>
    <property type="evidence" value="ECO:0007669"/>
    <property type="project" value="InterPro"/>
</dbReference>
<reference evidence="5" key="2">
    <citation type="submission" date="2022-10" db="EMBL/GenBank/DDBJ databases">
        <authorList>
            <consortium name="ENA_rothamsted_submissions"/>
            <consortium name="culmorum"/>
            <person name="King R."/>
        </authorList>
    </citation>
    <scope>NUCLEOTIDE SEQUENCE</scope>
</reference>
<dbReference type="InterPro" id="IPR042201">
    <property type="entry name" value="FH2_Formin_sf"/>
</dbReference>
<dbReference type="OrthoDB" id="427644at2759"/>
<keyword evidence="6" id="KW-1185">Reference proteome</keyword>
<evidence type="ECO:0000259" key="4">
    <source>
        <dbReference type="PROSITE" id="PS51444"/>
    </source>
</evidence>
<proteinExistence type="inferred from homology"/>
<dbReference type="PROSITE" id="PS51444">
    <property type="entry name" value="FH2"/>
    <property type="match status" value="1"/>
</dbReference>
<dbReference type="GO" id="GO:0005884">
    <property type="term" value="C:actin filament"/>
    <property type="evidence" value="ECO:0007669"/>
    <property type="project" value="InterPro"/>
</dbReference>
<dbReference type="GO" id="GO:0051015">
    <property type="term" value="F:actin filament binding"/>
    <property type="evidence" value="ECO:0007669"/>
    <property type="project" value="TreeGrafter"/>
</dbReference>
<reference evidence="5" key="1">
    <citation type="submission" date="2021-12" db="EMBL/GenBank/DDBJ databases">
        <authorList>
            <person name="King R."/>
        </authorList>
    </citation>
    <scope>NUCLEOTIDE SEQUENCE</scope>
</reference>
<protein>
    <recommendedName>
        <fullName evidence="4">FH2 domain-containing protein</fullName>
    </recommendedName>
</protein>
<feature type="coiled-coil region" evidence="2">
    <location>
        <begin position="262"/>
        <end position="296"/>
    </location>
</feature>
<sequence length="1260" mass="139514">MQFATSRVNFTNSSIAHFNYVKFFGQHSCPEKGVQDIVTILGLHSDEITSINTGLVSASRRHRSASRRLKRRALVIVPQRKLNFTLHKPVRWSKSVIVIVNDERRKIKVECDLRTGIVTMKYNVKSVYIFTLMDYLIAIKKNSYQWQMLLNWFISSISENNHLKNILSVSDLKNFGIQYCTHLLAAGVLRQIVDRDAPSENIFKPNLMYYWAHMEVPASQPVTPGRLHMTAWPPDKDYINQISQEHITNHCMLENNKFNQNNNEEITDINEARLAISQLKRKLQDLEYQLEKYKLSTQIDALNKNLEISFDIPEQHLVSKNKTELVNKEVQTSNFSNEVYKLSYRPVINKPDPHLKTNVNIENTLALSSINDLESKFENRSEKVENYCKLNKSRDYNSVVNKEDILQGNECISRDSSISNDRKDKISNDSELTSICVPCDSSSEGSFLSTLTSTELMTSLKDETNNSNAMLKLTENSTVPITQVLYSSGNKILSELSQPTIGLSDVESPYESTNLLDETQKSSLIDPPAEVPTKESTLLPPITSPSQPSPSPPPPSPGMEPPPPPMPGTDSIPLLITKTEQLSVSTKAVASTISVTPPPPPLPDIVSSLTPVLCPSLNIEAEIAQPSKSSVSETDPLPPLVPETAPPAPPMPEMGPPPPPMPGMDPPPLPMPSMGPPPPPMPGMGPPPPPMPGMGPPPPPMPGMGPPSPPMPGMGPPPPPMPGMGPAPPPMPGMGPPPPPMPGMGPPPPPMPGMGPPPPPIPGSVPFPPSLNVPNSVPPPPPISGPVPFPAPPVGGWGMQRATLRKTPVKPAAPMKPLYWTRILANSAVQTIQRESDSNVLKPLWLEIDEAKLDNIEEFTDLFSRQVVKAPVKKKVEVKTKIKPVKILDSKRSQNVGILAQSLHVEFSEIENAIYNFDTSVVSLEALQQIYELRATEEEHAMIKEHLKTKPNVPLDKPEAFLHDLSGIPNFAERITCFMFQAEFEDAISTTMHKLDNLKHTCEFLMTNDSLKKLFAIILTLGNYMNGGNGQRGQADGFGLEILSKLKDVKSKQSNVTLLHFIVRTYMRSCGGALSDECALPVPEPGDVARAAAIDFADVANNLTALTNQLKACKDKTQKVMDTDAQTLSLVDESATGETKKRLDVFKDKMSTFLNAAEEKLKTENENLEDCRNKFIATIKFYQYTPKCGKLEDCEPKEFFSLWTTFCSDFKDIYKKEEQTAIKEKLKEAKKIQDERKSLTQPKKEGGLKARLQKLSNSRK</sequence>
<gene>
    <name evidence="5" type="ORF">DIATSA_LOCUS3553</name>
</gene>
<dbReference type="GO" id="GO:0005737">
    <property type="term" value="C:cytoplasm"/>
    <property type="evidence" value="ECO:0007669"/>
    <property type="project" value="TreeGrafter"/>
</dbReference>
<feature type="region of interest" description="Disordered" evidence="3">
    <location>
        <begin position="517"/>
        <end position="572"/>
    </location>
</feature>
<dbReference type="SUPFAM" id="SSF101447">
    <property type="entry name" value="Formin homology 2 domain (FH2 domain)"/>
    <property type="match status" value="1"/>
</dbReference>
<dbReference type="PANTHER" id="PTHR45920">
    <property type="entry name" value="FORMIN HOMOLOGY 2 DOMAIN CONTAINING, ISOFORM I"/>
    <property type="match status" value="1"/>
</dbReference>
<organism evidence="5 6">
    <name type="scientific">Diatraea saccharalis</name>
    <name type="common">sugarcane borer</name>
    <dbReference type="NCBI Taxonomy" id="40085"/>
    <lineage>
        <taxon>Eukaryota</taxon>
        <taxon>Metazoa</taxon>
        <taxon>Ecdysozoa</taxon>
        <taxon>Arthropoda</taxon>
        <taxon>Hexapoda</taxon>
        <taxon>Insecta</taxon>
        <taxon>Pterygota</taxon>
        <taxon>Neoptera</taxon>
        <taxon>Endopterygota</taxon>
        <taxon>Lepidoptera</taxon>
        <taxon>Glossata</taxon>
        <taxon>Ditrysia</taxon>
        <taxon>Pyraloidea</taxon>
        <taxon>Crambidae</taxon>
        <taxon>Crambinae</taxon>
        <taxon>Diatraea</taxon>
    </lineage>
</organism>
<dbReference type="Proteomes" id="UP001153714">
    <property type="component" value="Chromosome 14"/>
</dbReference>
<feature type="region of interest" description="Disordered" evidence="3">
    <location>
        <begin position="1233"/>
        <end position="1260"/>
    </location>
</feature>
<dbReference type="GO" id="GO:0030866">
    <property type="term" value="P:cortical actin cytoskeleton organization"/>
    <property type="evidence" value="ECO:0007669"/>
    <property type="project" value="TreeGrafter"/>
</dbReference>
<feature type="compositionally biased region" description="Basic and acidic residues" evidence="3">
    <location>
        <begin position="1233"/>
        <end position="1248"/>
    </location>
</feature>
<dbReference type="PANTHER" id="PTHR45920:SF7">
    <property type="entry name" value="FORMIN-G"/>
    <property type="match status" value="1"/>
</dbReference>
<evidence type="ECO:0000313" key="6">
    <source>
        <dbReference type="Proteomes" id="UP001153714"/>
    </source>
</evidence>
<feature type="region of interest" description="Disordered" evidence="3">
    <location>
        <begin position="740"/>
        <end position="763"/>
    </location>
</feature>
<feature type="compositionally biased region" description="Pro residues" evidence="3">
    <location>
        <begin position="636"/>
        <end position="718"/>
    </location>
</feature>
<dbReference type="Pfam" id="PF02181">
    <property type="entry name" value="FH2"/>
    <property type="match status" value="1"/>
</dbReference>
<dbReference type="GO" id="GO:0008017">
    <property type="term" value="F:microtubule binding"/>
    <property type="evidence" value="ECO:0007669"/>
    <property type="project" value="InterPro"/>
</dbReference>
<dbReference type="EMBL" id="OU893345">
    <property type="protein sequence ID" value="CAG9785526.1"/>
    <property type="molecule type" value="Genomic_DNA"/>
</dbReference>